<feature type="region of interest" description="Disordered" evidence="1">
    <location>
        <begin position="1"/>
        <end position="33"/>
    </location>
</feature>
<feature type="compositionally biased region" description="Basic and acidic residues" evidence="1">
    <location>
        <begin position="15"/>
        <end position="32"/>
    </location>
</feature>
<evidence type="ECO:0000256" key="1">
    <source>
        <dbReference type="SAM" id="MobiDB-lite"/>
    </source>
</evidence>
<name>A0A645F6N5_9ZZZZ</name>
<comment type="caution">
    <text evidence="2">The sequence shown here is derived from an EMBL/GenBank/DDBJ whole genome shotgun (WGS) entry which is preliminary data.</text>
</comment>
<feature type="region of interest" description="Disordered" evidence="1">
    <location>
        <begin position="72"/>
        <end position="95"/>
    </location>
</feature>
<reference evidence="2" key="1">
    <citation type="submission" date="2019-08" db="EMBL/GenBank/DDBJ databases">
        <authorList>
            <person name="Kucharzyk K."/>
            <person name="Murdoch R.W."/>
            <person name="Higgins S."/>
            <person name="Loffler F."/>
        </authorList>
    </citation>
    <scope>NUCLEOTIDE SEQUENCE</scope>
</reference>
<proteinExistence type="predicted"/>
<gene>
    <name evidence="2" type="ORF">SDC9_156470</name>
</gene>
<organism evidence="2">
    <name type="scientific">bioreactor metagenome</name>
    <dbReference type="NCBI Taxonomy" id="1076179"/>
    <lineage>
        <taxon>unclassified sequences</taxon>
        <taxon>metagenomes</taxon>
        <taxon>ecological metagenomes</taxon>
    </lineage>
</organism>
<dbReference type="AlphaFoldDB" id="A0A645F6N5"/>
<feature type="compositionally biased region" description="Basic and acidic residues" evidence="1">
    <location>
        <begin position="86"/>
        <end position="95"/>
    </location>
</feature>
<accession>A0A645F6N5</accession>
<protein>
    <submittedName>
        <fullName evidence="2">Uncharacterized protein</fullName>
    </submittedName>
</protein>
<sequence>MNEAGKILAEGFGGSREHLGPAREQRLEEKGTSGRVKFRRDFVEQKHRIAADLSLYAVGRGEHQRYRRTAPEAAAQRLGGRPVAGSDHDIVSVRPDDGKSYRRLAAPVRDDRLRVVVLAVVVKTGSAPLQRERDPGRR</sequence>
<dbReference type="EMBL" id="VSSQ01055271">
    <property type="protein sequence ID" value="MPN09182.1"/>
    <property type="molecule type" value="Genomic_DNA"/>
</dbReference>
<evidence type="ECO:0000313" key="2">
    <source>
        <dbReference type="EMBL" id="MPN09182.1"/>
    </source>
</evidence>